<dbReference type="SUPFAM" id="SSF51261">
    <property type="entry name" value="Duplicated hybrid motif"/>
    <property type="match status" value="1"/>
</dbReference>
<feature type="domain" description="DUF4124" evidence="2">
    <location>
        <begin position="19"/>
        <end position="63"/>
    </location>
</feature>
<reference evidence="3" key="1">
    <citation type="journal article" date="2020" name="mSystems">
        <title>Genome- and Community-Level Interaction Insights into Carbon Utilization and Element Cycling Functions of Hydrothermarchaeota in Hydrothermal Sediment.</title>
        <authorList>
            <person name="Zhou Z."/>
            <person name="Liu Y."/>
            <person name="Xu W."/>
            <person name="Pan J."/>
            <person name="Luo Z.H."/>
            <person name="Li M."/>
        </authorList>
    </citation>
    <scope>NUCLEOTIDE SEQUENCE [LARGE SCALE GENOMIC DNA]</scope>
    <source>
        <strain evidence="3">SpSt-349</strain>
    </source>
</reference>
<dbReference type="InterPro" id="IPR011055">
    <property type="entry name" value="Dup_hybrid_motif"/>
</dbReference>
<gene>
    <name evidence="3" type="ORF">ENQ87_09535</name>
</gene>
<dbReference type="Pfam" id="PF13511">
    <property type="entry name" value="DUF4124"/>
    <property type="match status" value="1"/>
</dbReference>
<dbReference type="PANTHER" id="PTHR21666">
    <property type="entry name" value="PEPTIDASE-RELATED"/>
    <property type="match status" value="1"/>
</dbReference>
<evidence type="ECO:0000259" key="2">
    <source>
        <dbReference type="Pfam" id="PF13511"/>
    </source>
</evidence>
<dbReference type="Pfam" id="PF01551">
    <property type="entry name" value="Peptidase_M23"/>
    <property type="match status" value="1"/>
</dbReference>
<dbReference type="Gene3D" id="2.70.70.10">
    <property type="entry name" value="Glucose Permease (Domain IIA)"/>
    <property type="match status" value="1"/>
</dbReference>
<dbReference type="PANTHER" id="PTHR21666:SF270">
    <property type="entry name" value="MUREIN HYDROLASE ACTIVATOR ENVC"/>
    <property type="match status" value="1"/>
</dbReference>
<dbReference type="EMBL" id="DSOV01000043">
    <property type="protein sequence ID" value="HEN42601.1"/>
    <property type="molecule type" value="Genomic_DNA"/>
</dbReference>
<dbReference type="AlphaFoldDB" id="A0A831TZQ9"/>
<comment type="caution">
    <text evidence="3">The sequence shown here is derived from an EMBL/GenBank/DDBJ whole genome shotgun (WGS) entry which is preliminary data.</text>
</comment>
<dbReference type="InterPro" id="IPR016047">
    <property type="entry name" value="M23ase_b-sheet_dom"/>
</dbReference>
<name>A0A831TZQ9_GEOME</name>
<organism evidence="3">
    <name type="scientific">Geobacter metallireducens</name>
    <dbReference type="NCBI Taxonomy" id="28232"/>
    <lineage>
        <taxon>Bacteria</taxon>
        <taxon>Pseudomonadati</taxon>
        <taxon>Thermodesulfobacteriota</taxon>
        <taxon>Desulfuromonadia</taxon>
        <taxon>Geobacterales</taxon>
        <taxon>Geobacteraceae</taxon>
        <taxon>Geobacter</taxon>
    </lineage>
</organism>
<evidence type="ECO:0000259" key="1">
    <source>
        <dbReference type="Pfam" id="PF01551"/>
    </source>
</evidence>
<proteinExistence type="predicted"/>
<protein>
    <submittedName>
        <fullName evidence="3">DUF4124 domain-containing protein</fullName>
    </submittedName>
</protein>
<feature type="domain" description="M23ase beta-sheet core" evidence="1">
    <location>
        <begin position="111"/>
        <end position="202"/>
    </location>
</feature>
<sequence>MKTAAIIILALTITLPRQGFADIYRYVDDAGVVCFTDAPRKSGATLIMKEKGAHRPAAGKRSIPKHPAATGIGETPSLALPQKLPPTLPVQGRISSLVGLRHDPINGNLREHHGIDIAVAEGTAVRPVAPGRVIFSGTRGGYGNLVMVDHGDGTMTLYAHNSVNLAAEGDEVDGTAPIALSGSTGRSTGPHLHFEAWRGDTNITATFLEGGVATGSAAPRRTADAIRRIVQADGTLYFSNIP</sequence>
<accession>A0A831TZQ9</accession>
<dbReference type="InterPro" id="IPR050570">
    <property type="entry name" value="Cell_wall_metabolism_enzyme"/>
</dbReference>
<evidence type="ECO:0000313" key="3">
    <source>
        <dbReference type="EMBL" id="HEN42601.1"/>
    </source>
</evidence>
<dbReference type="GO" id="GO:0004222">
    <property type="term" value="F:metalloendopeptidase activity"/>
    <property type="evidence" value="ECO:0007669"/>
    <property type="project" value="TreeGrafter"/>
</dbReference>
<dbReference type="InterPro" id="IPR025392">
    <property type="entry name" value="DUF4124"/>
</dbReference>
<dbReference type="CDD" id="cd12797">
    <property type="entry name" value="M23_peptidase"/>
    <property type="match status" value="1"/>
</dbReference>